<keyword evidence="7" id="KW-0735">Signal-anchor</keyword>
<evidence type="ECO:0000256" key="10">
    <source>
        <dbReference type="ARBA" id="ARBA00023136"/>
    </source>
</evidence>
<reference evidence="15" key="1">
    <citation type="submission" date="2022-01" db="EMBL/GenBank/DDBJ databases">
        <authorList>
            <person name="King R."/>
        </authorList>
    </citation>
    <scope>NUCLEOTIDE SEQUENCE</scope>
</reference>
<keyword evidence="11" id="KW-0325">Glycoprotein</keyword>
<gene>
    <name evidence="15" type="ORF">PHYEVI_LOCUS7053</name>
</gene>
<evidence type="ECO:0000313" key="15">
    <source>
        <dbReference type="EMBL" id="CAG9860703.1"/>
    </source>
</evidence>
<evidence type="ECO:0000256" key="7">
    <source>
        <dbReference type="ARBA" id="ARBA00022968"/>
    </source>
</evidence>
<dbReference type="InterPro" id="IPR055270">
    <property type="entry name" value="Glyco_tran_10_C"/>
</dbReference>
<evidence type="ECO:0000256" key="11">
    <source>
        <dbReference type="ARBA" id="ARBA00023180"/>
    </source>
</evidence>
<protein>
    <recommendedName>
        <fullName evidence="12">Fucosyltransferase</fullName>
        <ecNumber evidence="12">2.4.1.-</ecNumber>
    </recommendedName>
</protein>
<dbReference type="Proteomes" id="UP001153712">
    <property type="component" value="Chromosome 3"/>
</dbReference>
<evidence type="ECO:0000313" key="16">
    <source>
        <dbReference type="Proteomes" id="UP001153712"/>
    </source>
</evidence>
<keyword evidence="6 12" id="KW-0812">Transmembrane</keyword>
<evidence type="ECO:0000256" key="1">
    <source>
        <dbReference type="ARBA" id="ARBA00004447"/>
    </source>
</evidence>
<evidence type="ECO:0000256" key="4">
    <source>
        <dbReference type="ARBA" id="ARBA00022676"/>
    </source>
</evidence>
<feature type="domain" description="Fucosyltransferase C-terminal" evidence="13">
    <location>
        <begin position="232"/>
        <end position="411"/>
    </location>
</feature>
<dbReference type="Gene3D" id="3.40.50.11660">
    <property type="entry name" value="Glycosyl transferase family 10, C-terminal domain"/>
    <property type="match status" value="1"/>
</dbReference>
<evidence type="ECO:0000256" key="12">
    <source>
        <dbReference type="RuleBase" id="RU003832"/>
    </source>
</evidence>
<dbReference type="Pfam" id="PF00852">
    <property type="entry name" value="Glyco_transf_10"/>
    <property type="match status" value="1"/>
</dbReference>
<dbReference type="OrthoDB" id="427096at2759"/>
<sequence length="426" mass="49960">MIRIRIFNYHKAKLCLTIIITTSIMYVFLQTIAIHNVVYREQNVIAIEAEHEDQNVKEWIDSRTNLKNLSKLGRILFMGDNPPTIQGNQQHQILLWKYGPTIEKRLMKHYTKDRIDPFRHCSVSNCDITYDDSALNTADLVIFHLHRTKSLKELPGKRGKEGQIWAFLTDESPYHTFMGRNTLTDQGKKINITNFNGIFNWSMSYRHDSDIPVPYGRTVLKNNLTNAWINMKRRDVLAAIMISNCRAPNNRLEYVKELQNFMKVDVYGNCGPLKCPGHYSKDCPLLDDYLFYLSFENSNCEEYITEKLWWNAFNKNAIPVIMGGSTESYKMLLPPKSFVHVDDFANPASLAQFLLRLNKTGEYMNYYGWKYNFEVLNEHGYFQSDVFHYCRACEALNYNDRSPKVYTNLEETWDYNKVCRPAWNSD</sequence>
<comment type="pathway">
    <text evidence="2">Protein modification; protein glycosylation.</text>
</comment>
<dbReference type="PANTHER" id="PTHR48438:SF1">
    <property type="entry name" value="ALPHA-(1,3)-FUCOSYLTRANSFERASE C-RELATED"/>
    <property type="match status" value="1"/>
</dbReference>
<dbReference type="SUPFAM" id="SSF53756">
    <property type="entry name" value="UDP-Glycosyltransferase/glycogen phosphorylase"/>
    <property type="match status" value="1"/>
</dbReference>
<evidence type="ECO:0000256" key="8">
    <source>
        <dbReference type="ARBA" id="ARBA00022989"/>
    </source>
</evidence>
<evidence type="ECO:0000256" key="2">
    <source>
        <dbReference type="ARBA" id="ARBA00004922"/>
    </source>
</evidence>
<dbReference type="InterPro" id="IPR038577">
    <property type="entry name" value="GT10-like_C_sf"/>
</dbReference>
<dbReference type="EC" id="2.4.1.-" evidence="12"/>
<keyword evidence="16" id="KW-1185">Reference proteome</keyword>
<feature type="domain" description="Fucosyltransferase N-terminal" evidence="14">
    <location>
        <begin position="89"/>
        <end position="216"/>
    </location>
</feature>
<dbReference type="EMBL" id="OU900096">
    <property type="protein sequence ID" value="CAG9860703.1"/>
    <property type="molecule type" value="Genomic_DNA"/>
</dbReference>
<dbReference type="Pfam" id="PF17039">
    <property type="entry name" value="Glyco_tran_10_N"/>
    <property type="match status" value="1"/>
</dbReference>
<dbReference type="InterPro" id="IPR031481">
    <property type="entry name" value="Glyco_tran_10_N"/>
</dbReference>
<evidence type="ECO:0000259" key="13">
    <source>
        <dbReference type="Pfam" id="PF00852"/>
    </source>
</evidence>
<accession>A0A9N9TR56</accession>
<dbReference type="PANTHER" id="PTHR48438">
    <property type="entry name" value="ALPHA-(1,3)-FUCOSYLTRANSFERASE C-RELATED"/>
    <property type="match status" value="1"/>
</dbReference>
<keyword evidence="8 12" id="KW-1133">Transmembrane helix</keyword>
<evidence type="ECO:0000256" key="3">
    <source>
        <dbReference type="ARBA" id="ARBA00008919"/>
    </source>
</evidence>
<organism evidence="15 16">
    <name type="scientific">Phyllotreta striolata</name>
    <name type="common">Striped flea beetle</name>
    <name type="synonym">Crioceris striolata</name>
    <dbReference type="NCBI Taxonomy" id="444603"/>
    <lineage>
        <taxon>Eukaryota</taxon>
        <taxon>Metazoa</taxon>
        <taxon>Ecdysozoa</taxon>
        <taxon>Arthropoda</taxon>
        <taxon>Hexapoda</taxon>
        <taxon>Insecta</taxon>
        <taxon>Pterygota</taxon>
        <taxon>Neoptera</taxon>
        <taxon>Endopterygota</taxon>
        <taxon>Coleoptera</taxon>
        <taxon>Polyphaga</taxon>
        <taxon>Cucujiformia</taxon>
        <taxon>Chrysomeloidea</taxon>
        <taxon>Chrysomelidae</taxon>
        <taxon>Galerucinae</taxon>
        <taxon>Alticini</taxon>
        <taxon>Phyllotreta</taxon>
    </lineage>
</organism>
<keyword evidence="10 12" id="KW-0472">Membrane</keyword>
<comment type="similarity">
    <text evidence="3 12">Belongs to the glycosyltransferase 10 family.</text>
</comment>
<evidence type="ECO:0000256" key="9">
    <source>
        <dbReference type="ARBA" id="ARBA00023034"/>
    </source>
</evidence>
<evidence type="ECO:0000256" key="5">
    <source>
        <dbReference type="ARBA" id="ARBA00022679"/>
    </source>
</evidence>
<keyword evidence="9 12" id="KW-0333">Golgi apparatus</keyword>
<name>A0A9N9TR56_PHYSR</name>
<keyword evidence="4 12" id="KW-0328">Glycosyltransferase</keyword>
<evidence type="ECO:0000256" key="6">
    <source>
        <dbReference type="ARBA" id="ARBA00022692"/>
    </source>
</evidence>
<evidence type="ECO:0000259" key="14">
    <source>
        <dbReference type="Pfam" id="PF17039"/>
    </source>
</evidence>
<proteinExistence type="inferred from homology"/>
<dbReference type="FunFam" id="3.40.50.11660:FF:000004">
    <property type="entry name" value="Glycoprotein 3-alpha-L-fucosyltransferase A"/>
    <property type="match status" value="1"/>
</dbReference>
<dbReference type="GO" id="GO:0008417">
    <property type="term" value="F:fucosyltransferase activity"/>
    <property type="evidence" value="ECO:0007669"/>
    <property type="project" value="InterPro"/>
</dbReference>
<feature type="transmembrane region" description="Helical" evidence="12">
    <location>
        <begin position="12"/>
        <end position="29"/>
    </location>
</feature>
<keyword evidence="5 12" id="KW-0808">Transferase</keyword>
<dbReference type="GO" id="GO:0032580">
    <property type="term" value="C:Golgi cisterna membrane"/>
    <property type="evidence" value="ECO:0007669"/>
    <property type="project" value="UniProtKB-SubCell"/>
</dbReference>
<dbReference type="InterPro" id="IPR001503">
    <property type="entry name" value="Glyco_trans_10"/>
</dbReference>
<dbReference type="AlphaFoldDB" id="A0A9N9TR56"/>
<comment type="subcellular location">
    <subcellularLocation>
        <location evidence="1 12">Golgi apparatus</location>
        <location evidence="1 12">Golgi stack membrane</location>
        <topology evidence="1 12">Single-pass type II membrane protein</topology>
    </subcellularLocation>
</comment>